<dbReference type="CDD" id="cd00614">
    <property type="entry name" value="CGS_like"/>
    <property type="match status" value="1"/>
</dbReference>
<reference evidence="9 10" key="1">
    <citation type="submission" date="2018-05" db="EMBL/GenBank/DDBJ databases">
        <title>Genomic Encyclopedia of Type Strains, Phase IV (KMG-IV): sequencing the most valuable type-strain genomes for metagenomic binning, comparative biology and taxonomic classification.</title>
        <authorList>
            <person name="Goeker M."/>
        </authorList>
    </citation>
    <scope>NUCLEOTIDE SEQUENCE [LARGE SCALE GENOMIC DNA]</scope>
    <source>
        <strain evidence="9 10">DSM 28556</strain>
    </source>
</reference>
<dbReference type="EC" id="4.4.1.2" evidence="3"/>
<evidence type="ECO:0000256" key="5">
    <source>
        <dbReference type="ARBA" id="ARBA00048780"/>
    </source>
</evidence>
<comment type="catalytic activity">
    <reaction evidence="6">
        <text>L-methionine + H2O = methanethiol + 2-oxobutanoate + NH4(+)</text>
        <dbReference type="Rhea" id="RHEA:23800"/>
        <dbReference type="ChEBI" id="CHEBI:15377"/>
        <dbReference type="ChEBI" id="CHEBI:16007"/>
        <dbReference type="ChEBI" id="CHEBI:16763"/>
        <dbReference type="ChEBI" id="CHEBI:28938"/>
        <dbReference type="ChEBI" id="CHEBI:57844"/>
        <dbReference type="EC" id="4.4.1.11"/>
    </reaction>
    <physiologicalReaction direction="left-to-right" evidence="6">
        <dbReference type="Rhea" id="RHEA:23801"/>
    </physiologicalReaction>
</comment>
<dbReference type="Gene3D" id="3.90.1150.10">
    <property type="entry name" value="Aspartate Aminotransferase, domain 1"/>
    <property type="match status" value="1"/>
</dbReference>
<feature type="modified residue" description="N6-(pyridoxal phosphate)lysine" evidence="7">
    <location>
        <position position="204"/>
    </location>
</feature>
<comment type="cofactor">
    <cofactor evidence="1 8">
        <name>pyridoxal 5'-phosphate</name>
        <dbReference type="ChEBI" id="CHEBI:597326"/>
    </cofactor>
</comment>
<dbReference type="OrthoDB" id="9803887at2"/>
<evidence type="ECO:0000256" key="4">
    <source>
        <dbReference type="ARBA" id="ARBA00047199"/>
    </source>
</evidence>
<comment type="similarity">
    <text evidence="8">Belongs to the trans-sulfuration enzymes family.</text>
</comment>
<name>A0A2V3VUL6_9BACI</name>
<comment type="catalytic activity">
    <reaction evidence="5">
        <text>L-homocysteine + H2O = 2-oxobutanoate + hydrogen sulfide + NH4(+) + H(+)</text>
        <dbReference type="Rhea" id="RHEA:14501"/>
        <dbReference type="ChEBI" id="CHEBI:15377"/>
        <dbReference type="ChEBI" id="CHEBI:15378"/>
        <dbReference type="ChEBI" id="CHEBI:16763"/>
        <dbReference type="ChEBI" id="CHEBI:28938"/>
        <dbReference type="ChEBI" id="CHEBI:29919"/>
        <dbReference type="ChEBI" id="CHEBI:58199"/>
        <dbReference type="EC" id="4.4.1.2"/>
    </reaction>
    <physiologicalReaction direction="left-to-right" evidence="5">
        <dbReference type="Rhea" id="RHEA:14502"/>
    </physiologicalReaction>
</comment>
<evidence type="ECO:0000256" key="2">
    <source>
        <dbReference type="ARBA" id="ARBA00022898"/>
    </source>
</evidence>
<evidence type="ECO:0000256" key="6">
    <source>
        <dbReference type="ARBA" id="ARBA00052699"/>
    </source>
</evidence>
<keyword evidence="10" id="KW-1185">Reference proteome</keyword>
<evidence type="ECO:0000256" key="1">
    <source>
        <dbReference type="ARBA" id="ARBA00001933"/>
    </source>
</evidence>
<dbReference type="PIRSF" id="PIRSF001434">
    <property type="entry name" value="CGS"/>
    <property type="match status" value="1"/>
</dbReference>
<dbReference type="InterPro" id="IPR000277">
    <property type="entry name" value="Cys/Met-Metab_PyrdxlP-dep_enz"/>
</dbReference>
<protein>
    <recommendedName>
        <fullName evidence="3">homocysteine desulfhydrase</fullName>
        <ecNumber evidence="3">4.4.1.2</ecNumber>
    </recommendedName>
    <alternativeName>
        <fullName evidence="4">Homocysteine desulfhydrase</fullName>
    </alternativeName>
</protein>
<accession>A0A2V3VUL6</accession>
<dbReference type="InterPro" id="IPR015424">
    <property type="entry name" value="PyrdxlP-dep_Trfase"/>
</dbReference>
<dbReference type="NCBIfam" id="NF006097">
    <property type="entry name" value="PRK08249.1"/>
    <property type="match status" value="1"/>
</dbReference>
<proteinExistence type="inferred from homology"/>
<dbReference type="PANTHER" id="PTHR11808">
    <property type="entry name" value="TRANS-SULFURATION ENZYME FAMILY MEMBER"/>
    <property type="match status" value="1"/>
</dbReference>
<dbReference type="GO" id="GO:0019346">
    <property type="term" value="P:transsulfuration"/>
    <property type="evidence" value="ECO:0007669"/>
    <property type="project" value="InterPro"/>
</dbReference>
<dbReference type="Pfam" id="PF01053">
    <property type="entry name" value="Cys_Met_Meta_PP"/>
    <property type="match status" value="1"/>
</dbReference>
<dbReference type="InterPro" id="IPR015421">
    <property type="entry name" value="PyrdxlP-dep_Trfase_major"/>
</dbReference>
<dbReference type="InterPro" id="IPR015422">
    <property type="entry name" value="PyrdxlP-dep_Trfase_small"/>
</dbReference>
<dbReference type="Proteomes" id="UP000247978">
    <property type="component" value="Unassembled WGS sequence"/>
</dbReference>
<dbReference type="AlphaFoldDB" id="A0A2V3VUL6"/>
<dbReference type="GO" id="GO:0047982">
    <property type="term" value="F:homocysteine desulfhydrase activity"/>
    <property type="evidence" value="ECO:0007669"/>
    <property type="project" value="UniProtKB-EC"/>
</dbReference>
<evidence type="ECO:0000256" key="8">
    <source>
        <dbReference type="RuleBase" id="RU362118"/>
    </source>
</evidence>
<dbReference type="GO" id="GO:0018826">
    <property type="term" value="F:methionine gamma-lyase activity"/>
    <property type="evidence" value="ECO:0007669"/>
    <property type="project" value="UniProtKB-EC"/>
</dbReference>
<dbReference type="SUPFAM" id="SSF53383">
    <property type="entry name" value="PLP-dependent transferases"/>
    <property type="match status" value="1"/>
</dbReference>
<evidence type="ECO:0000256" key="3">
    <source>
        <dbReference type="ARBA" id="ARBA00047175"/>
    </source>
</evidence>
<dbReference type="GO" id="GO:0005737">
    <property type="term" value="C:cytoplasm"/>
    <property type="evidence" value="ECO:0007669"/>
    <property type="project" value="TreeGrafter"/>
</dbReference>
<organism evidence="9 10">
    <name type="scientific">Pseudogracilibacillus auburnensis</name>
    <dbReference type="NCBI Taxonomy" id="1494959"/>
    <lineage>
        <taxon>Bacteria</taxon>
        <taxon>Bacillati</taxon>
        <taxon>Bacillota</taxon>
        <taxon>Bacilli</taxon>
        <taxon>Bacillales</taxon>
        <taxon>Bacillaceae</taxon>
        <taxon>Pseudogracilibacillus</taxon>
    </lineage>
</organism>
<gene>
    <name evidence="9" type="ORF">DFR56_111138</name>
</gene>
<sequence length="391" mass="43018">MNSATKSVWSGEEKYVVAGATQVPIIQSVVFGYDDVEEWSDVIEGKKDGYIYGRYKNPTVEAFEEKVRMLEHAEAAISFSTGMAAINDTLFSLLKPGDRVVSIKDTYGGTNKLFLDFLPKFGIEVSLCETNNHHEIEAEMKKGCHLLYLETPTNPTMKINDITRLARAAHDVGAIVMVDNTVATPINQNPIKLGADLVVHSATKYLGGHADAMGGILCGSTDIINKVYEYRMITGAPLDPNAAYSLIRGMKTLHLRITRQNENAYAVAKFLKTHPLVEEVYYPGLEDDSEHELAKKQMSGFGGLLSFSIKGGMKTVNEFLPHLKFAHLAANLGAVETTVGPIHTTSHAECTLEERKAMGMPEGLIRYSTGIEDASDLIEDLQQAFKIIEEK</sequence>
<dbReference type="Gene3D" id="3.40.640.10">
    <property type="entry name" value="Type I PLP-dependent aspartate aminotransferase-like (Major domain)"/>
    <property type="match status" value="1"/>
</dbReference>
<comment type="caution">
    <text evidence="9">The sequence shown here is derived from an EMBL/GenBank/DDBJ whole genome shotgun (WGS) entry which is preliminary data.</text>
</comment>
<evidence type="ECO:0000313" key="9">
    <source>
        <dbReference type="EMBL" id="PXW85370.1"/>
    </source>
</evidence>
<evidence type="ECO:0000256" key="7">
    <source>
        <dbReference type="PIRSR" id="PIRSR001434-2"/>
    </source>
</evidence>
<keyword evidence="2 7" id="KW-0663">Pyridoxal phosphate</keyword>
<dbReference type="FunFam" id="3.40.640.10:FF:000046">
    <property type="entry name" value="Cystathionine gamma-lyase"/>
    <property type="match status" value="1"/>
</dbReference>
<dbReference type="EMBL" id="QJJQ01000011">
    <property type="protein sequence ID" value="PXW85370.1"/>
    <property type="molecule type" value="Genomic_DNA"/>
</dbReference>
<dbReference type="RefSeq" id="WP_110396278.1">
    <property type="nucleotide sequence ID" value="NZ_JBHUHB010000001.1"/>
</dbReference>
<dbReference type="PANTHER" id="PTHR11808:SF80">
    <property type="entry name" value="CYSTATHIONINE GAMMA-LYASE"/>
    <property type="match status" value="1"/>
</dbReference>
<evidence type="ECO:0000313" key="10">
    <source>
        <dbReference type="Proteomes" id="UP000247978"/>
    </source>
</evidence>
<dbReference type="GO" id="GO:0030170">
    <property type="term" value="F:pyridoxal phosphate binding"/>
    <property type="evidence" value="ECO:0007669"/>
    <property type="project" value="InterPro"/>
</dbReference>